<accession>A0A0J7J0N2</accession>
<keyword evidence="3" id="KW-1185">Reference proteome</keyword>
<dbReference type="Gene3D" id="3.30.70.1440">
    <property type="entry name" value="Multidrug efflux transporter AcrB pore domain"/>
    <property type="match status" value="1"/>
</dbReference>
<dbReference type="PANTHER" id="PTHR32063:SF4">
    <property type="entry name" value="SLR6043 PROTEIN"/>
    <property type="match status" value="1"/>
</dbReference>
<dbReference type="STRING" id="1304281.ACM44_05585"/>
<keyword evidence="1" id="KW-0812">Transmembrane</keyword>
<gene>
    <name evidence="2" type="ORF">ACM44_05585</name>
</gene>
<organism evidence="2 3">
    <name type="scientific">Chryseobacterium koreense CCUG 49689</name>
    <dbReference type="NCBI Taxonomy" id="1304281"/>
    <lineage>
        <taxon>Bacteria</taxon>
        <taxon>Pseudomonadati</taxon>
        <taxon>Bacteroidota</taxon>
        <taxon>Flavobacteriia</taxon>
        <taxon>Flavobacteriales</taxon>
        <taxon>Weeksellaceae</taxon>
        <taxon>Chryseobacterium group</taxon>
        <taxon>Chryseobacterium</taxon>
    </lineage>
</organism>
<dbReference type="PRINTS" id="PR00702">
    <property type="entry name" value="ACRIFLAVINRP"/>
</dbReference>
<comment type="caution">
    <text evidence="2">The sequence shown here is derived from an EMBL/GenBank/DDBJ whole genome shotgun (WGS) entry which is preliminary data.</text>
</comment>
<dbReference type="InterPro" id="IPR001036">
    <property type="entry name" value="Acrflvin-R"/>
</dbReference>
<dbReference type="SUPFAM" id="SSF82866">
    <property type="entry name" value="Multidrug efflux transporter AcrB transmembrane domain"/>
    <property type="match status" value="1"/>
</dbReference>
<evidence type="ECO:0000313" key="3">
    <source>
        <dbReference type="Proteomes" id="UP000035900"/>
    </source>
</evidence>
<dbReference type="PANTHER" id="PTHR32063">
    <property type="match status" value="1"/>
</dbReference>
<dbReference type="Gene3D" id="1.20.1640.10">
    <property type="entry name" value="Multidrug efflux transporter AcrB transmembrane domain"/>
    <property type="match status" value="1"/>
</dbReference>
<sequence length="192" mass="20815">MNEKVKLPEDYHIEYGGQFEAEAEASKTLIATSLLSILIIFLILFREFKTVKLAAIILINLPLALIGGVFSIYFTSGILSIPAIIGFITLFGVATRNGILLISHYNTLREEGYTLFDTVIQGSKDRLSPILMTALTAGLALIPLAIAGDLPGNEIQSPMAKVILGGLLTSTILNIFIVPAVYYLSNKKEATK</sequence>
<feature type="transmembrane region" description="Helical" evidence="1">
    <location>
        <begin position="162"/>
        <end position="184"/>
    </location>
</feature>
<evidence type="ECO:0000256" key="1">
    <source>
        <dbReference type="SAM" id="Phobius"/>
    </source>
</evidence>
<dbReference type="EMBL" id="LFNG01000006">
    <property type="protein sequence ID" value="KMQ71832.1"/>
    <property type="molecule type" value="Genomic_DNA"/>
</dbReference>
<proteinExistence type="predicted"/>
<evidence type="ECO:0000313" key="2">
    <source>
        <dbReference type="EMBL" id="KMQ71832.1"/>
    </source>
</evidence>
<name>A0A0J7J0N2_9FLAO</name>
<dbReference type="AlphaFoldDB" id="A0A0J7J0N2"/>
<protein>
    <submittedName>
        <fullName evidence="2">Heavy metal resistance protein CzcA</fullName>
    </submittedName>
</protein>
<feature type="transmembrane region" description="Helical" evidence="1">
    <location>
        <begin position="130"/>
        <end position="150"/>
    </location>
</feature>
<dbReference type="GO" id="GO:0042910">
    <property type="term" value="F:xenobiotic transmembrane transporter activity"/>
    <property type="evidence" value="ECO:0007669"/>
    <property type="project" value="TreeGrafter"/>
</dbReference>
<dbReference type="Proteomes" id="UP000035900">
    <property type="component" value="Unassembled WGS sequence"/>
</dbReference>
<keyword evidence="1" id="KW-1133">Transmembrane helix</keyword>
<feature type="transmembrane region" description="Helical" evidence="1">
    <location>
        <begin position="80"/>
        <end position="102"/>
    </location>
</feature>
<keyword evidence="1" id="KW-0472">Membrane</keyword>
<feature type="transmembrane region" description="Helical" evidence="1">
    <location>
        <begin position="28"/>
        <end position="46"/>
    </location>
</feature>
<feature type="transmembrane region" description="Helical" evidence="1">
    <location>
        <begin position="53"/>
        <end position="74"/>
    </location>
</feature>
<dbReference type="PATRIC" id="fig|1304281.5.peg.1200"/>
<reference evidence="2 3" key="1">
    <citation type="journal article" date="2004" name="Int. J. Syst. Evol. Microbiol.">
        <title>Kaistella koreensis gen. nov., sp. nov., a novel member of the Chryseobacterium-Bergeyella-Riemerella branch.</title>
        <authorList>
            <person name="Kim M.K."/>
            <person name="Im W.T."/>
            <person name="Shin Y.K."/>
            <person name="Lim J.H."/>
            <person name="Kim S.H."/>
            <person name="Lee B.C."/>
            <person name="Park M.Y."/>
            <person name="Lee K.Y."/>
            <person name="Lee S.T."/>
        </authorList>
    </citation>
    <scope>NUCLEOTIDE SEQUENCE [LARGE SCALE GENOMIC DNA]</scope>
    <source>
        <strain evidence="2 3">CCUG 49689</strain>
    </source>
</reference>
<dbReference type="GO" id="GO:0005886">
    <property type="term" value="C:plasma membrane"/>
    <property type="evidence" value="ECO:0007669"/>
    <property type="project" value="TreeGrafter"/>
</dbReference>
<dbReference type="Pfam" id="PF00873">
    <property type="entry name" value="ACR_tran"/>
    <property type="match status" value="1"/>
</dbReference>